<dbReference type="InterPro" id="IPR000073">
    <property type="entry name" value="AB_hydrolase_1"/>
</dbReference>
<evidence type="ECO:0000259" key="1">
    <source>
        <dbReference type="Pfam" id="PF12146"/>
    </source>
</evidence>
<dbReference type="PANTHER" id="PTHR43798">
    <property type="entry name" value="MONOACYLGLYCEROL LIPASE"/>
    <property type="match status" value="1"/>
</dbReference>
<dbReference type="RefSeq" id="WP_075015258.1">
    <property type="nucleotide sequence ID" value="NZ_FOWE01000010.1"/>
</dbReference>
<dbReference type="PANTHER" id="PTHR43798:SF33">
    <property type="entry name" value="HYDROLASE, PUTATIVE (AFU_ORTHOLOGUE AFUA_2G14860)-RELATED"/>
    <property type="match status" value="1"/>
</dbReference>
<name>A0A1I5HSD0_9ACTN</name>
<dbReference type="GO" id="GO:0016787">
    <property type="term" value="F:hydrolase activity"/>
    <property type="evidence" value="ECO:0007669"/>
    <property type="project" value="UniProtKB-KW"/>
</dbReference>
<reference evidence="3" key="1">
    <citation type="submission" date="2016-10" db="EMBL/GenBank/DDBJ databases">
        <authorList>
            <person name="Varghese N."/>
            <person name="Submissions S."/>
        </authorList>
    </citation>
    <scope>NUCLEOTIDE SEQUENCE [LARGE SCALE GENOMIC DNA]</scope>
    <source>
        <strain evidence="3">DSM 43161</strain>
    </source>
</reference>
<accession>A0A1I5HSD0</accession>
<dbReference type="GO" id="GO:0016020">
    <property type="term" value="C:membrane"/>
    <property type="evidence" value="ECO:0007669"/>
    <property type="project" value="TreeGrafter"/>
</dbReference>
<keyword evidence="3" id="KW-1185">Reference proteome</keyword>
<dbReference type="InterPro" id="IPR050266">
    <property type="entry name" value="AB_hydrolase_sf"/>
</dbReference>
<feature type="domain" description="Serine aminopeptidase S33" evidence="1">
    <location>
        <begin position="41"/>
        <end position="250"/>
    </location>
</feature>
<evidence type="ECO:0000313" key="3">
    <source>
        <dbReference type="Proteomes" id="UP000183642"/>
    </source>
</evidence>
<dbReference type="Pfam" id="PF12146">
    <property type="entry name" value="Hydrolase_4"/>
    <property type="match status" value="1"/>
</dbReference>
<dbReference type="SUPFAM" id="SSF53474">
    <property type="entry name" value="alpha/beta-Hydrolases"/>
    <property type="match status" value="1"/>
</dbReference>
<dbReference type="InterPro" id="IPR022742">
    <property type="entry name" value="Hydrolase_4"/>
</dbReference>
<sequence length="421" mass="45262">MPALPSLRPPGPAPRHEWTDLPALGTRVHARTWPAAAGGSRTPVVLVHGLGLSSRYLVPLGRRLAALGHEVLAPDLPGFGRSPRDPGLRWPGGPDVATQTGHLVDWLDARGIARASFFGNSIGAQVAVELAAHHPDRVERLVLSGPTPDPRYRRPWKQYPQVLRNMVFEVPTLQALFQVEYASTGVARMVQQLVRSADDPVERRLPDVAAPTLVVRGRHDRTLDDAWAEQVTRLLPDGRLVVIEGAAHNAHWSAPDVSARLVAAFLAGDLDARGTPGDDVVPRSEQRDPLAARRPLPPRAHAALDVVTTLALLTVPWTRPWGPRTRVLLTSFGALGLADTLLTDHPAGVLRVLPLPVHLNLEASAGLQLLTAAATWLRGEPAAGRWAVVAQGLYELLRASSAFVPAGPARRIPVAEAAAPR</sequence>
<keyword evidence="2" id="KW-0378">Hydrolase</keyword>
<organism evidence="2 3">
    <name type="scientific">Geodermatophilus obscurus</name>
    <dbReference type="NCBI Taxonomy" id="1861"/>
    <lineage>
        <taxon>Bacteria</taxon>
        <taxon>Bacillati</taxon>
        <taxon>Actinomycetota</taxon>
        <taxon>Actinomycetes</taxon>
        <taxon>Geodermatophilales</taxon>
        <taxon>Geodermatophilaceae</taxon>
        <taxon>Geodermatophilus</taxon>
    </lineage>
</organism>
<dbReference type="Gene3D" id="3.40.50.1820">
    <property type="entry name" value="alpha/beta hydrolase"/>
    <property type="match status" value="1"/>
</dbReference>
<evidence type="ECO:0000313" key="2">
    <source>
        <dbReference type="EMBL" id="SFO51167.1"/>
    </source>
</evidence>
<proteinExistence type="predicted"/>
<gene>
    <name evidence="2" type="ORF">SAMN05660359_04001</name>
</gene>
<dbReference type="EMBL" id="FOWE01000010">
    <property type="protein sequence ID" value="SFO51167.1"/>
    <property type="molecule type" value="Genomic_DNA"/>
</dbReference>
<dbReference type="PRINTS" id="PR00111">
    <property type="entry name" value="ABHYDROLASE"/>
</dbReference>
<dbReference type="AlphaFoldDB" id="A0A1I5HSD0"/>
<dbReference type="Proteomes" id="UP000183642">
    <property type="component" value="Unassembled WGS sequence"/>
</dbReference>
<protein>
    <submittedName>
        <fullName evidence="2">Lysophospholipase, alpha-beta hydrolase superfamily</fullName>
    </submittedName>
</protein>
<dbReference type="InterPro" id="IPR029058">
    <property type="entry name" value="AB_hydrolase_fold"/>
</dbReference>